<proteinExistence type="inferred from homology"/>
<evidence type="ECO:0000256" key="5">
    <source>
        <dbReference type="SAM" id="MobiDB-lite"/>
    </source>
</evidence>
<keyword evidence="9" id="KW-1185">Reference proteome</keyword>
<evidence type="ECO:0000256" key="2">
    <source>
        <dbReference type="ARBA" id="ARBA00013064"/>
    </source>
</evidence>
<dbReference type="CDD" id="cd17657">
    <property type="entry name" value="CDC14_N"/>
    <property type="match status" value="1"/>
</dbReference>
<feature type="region of interest" description="Disordered" evidence="5">
    <location>
        <begin position="572"/>
        <end position="667"/>
    </location>
</feature>
<dbReference type="InterPro" id="IPR050561">
    <property type="entry name" value="PTP"/>
</dbReference>
<dbReference type="InterPro" id="IPR044506">
    <property type="entry name" value="CDC14_C"/>
</dbReference>
<dbReference type="EMBL" id="OW152839">
    <property type="protein sequence ID" value="CAH2060741.1"/>
    <property type="molecule type" value="Genomic_DNA"/>
</dbReference>
<dbReference type="InterPro" id="IPR000387">
    <property type="entry name" value="Tyr_Pase_dom"/>
</dbReference>
<feature type="domain" description="Tyrosine specific protein phosphatases" evidence="7">
    <location>
        <begin position="276"/>
        <end position="338"/>
    </location>
</feature>
<dbReference type="Pfam" id="PF22785">
    <property type="entry name" value="Tc-R-P"/>
    <property type="match status" value="1"/>
</dbReference>
<gene>
    <name evidence="8" type="ORF">IPOD504_LOCUS11167</name>
</gene>
<accession>A0ABN8IMZ7</accession>
<evidence type="ECO:0000313" key="8">
    <source>
        <dbReference type="EMBL" id="CAH2060741.1"/>
    </source>
</evidence>
<dbReference type="InterPro" id="IPR020422">
    <property type="entry name" value="TYR_PHOSPHATASE_DUAL_dom"/>
</dbReference>
<keyword evidence="4" id="KW-0904">Protein phosphatase</keyword>
<organism evidence="8 9">
    <name type="scientific">Iphiclides podalirius</name>
    <name type="common">scarce swallowtail</name>
    <dbReference type="NCBI Taxonomy" id="110791"/>
    <lineage>
        <taxon>Eukaryota</taxon>
        <taxon>Metazoa</taxon>
        <taxon>Ecdysozoa</taxon>
        <taxon>Arthropoda</taxon>
        <taxon>Hexapoda</taxon>
        <taxon>Insecta</taxon>
        <taxon>Pterygota</taxon>
        <taxon>Neoptera</taxon>
        <taxon>Endopterygota</taxon>
        <taxon>Lepidoptera</taxon>
        <taxon>Glossata</taxon>
        <taxon>Ditrysia</taxon>
        <taxon>Papilionoidea</taxon>
        <taxon>Papilionidae</taxon>
        <taxon>Papilioninae</taxon>
        <taxon>Iphiclides</taxon>
    </lineage>
</organism>
<evidence type="ECO:0000259" key="7">
    <source>
        <dbReference type="PROSITE" id="PS50056"/>
    </source>
</evidence>
<dbReference type="PANTHER" id="PTHR23339">
    <property type="entry name" value="TYROSINE SPECIFIC PROTEIN PHOSPHATASE AND DUAL SPECIFICITY PROTEIN PHOSPHATASE"/>
    <property type="match status" value="1"/>
</dbReference>
<keyword evidence="3" id="KW-0378">Hydrolase</keyword>
<evidence type="ECO:0000313" key="9">
    <source>
        <dbReference type="Proteomes" id="UP000837857"/>
    </source>
</evidence>
<dbReference type="CDD" id="cd14499">
    <property type="entry name" value="CDC14_C"/>
    <property type="match status" value="1"/>
</dbReference>
<comment type="similarity">
    <text evidence="1">Belongs to the protein-tyrosine phosphatase family. Non-receptor class CDC14 subfamily.</text>
</comment>
<sequence>MERGGVHGRVVPSRLAIVRMRRASEQMAYILYRLYFATLKTGYKPKPTRNSKYFHIEDEIVYENFYFDFGPYHLCHLYQFCTKLNEELEKNPKKKIVFYTSNNETLRLNAAYLIGSYQIIYLGGSPAAVYKQLTAGSDWSLLSFRDASGGPPLFDISLLDVLHGLKVAHDARFFDFQHFDAEQYLFYEKVENGDLNWIVPGKMLAFSGPHHRSRLDRGYPLHSPEHYHRYFRDHRVTTVVRLNKKSYDARQFTAHGFEHRELFFVDGSVPSDLIVNRFIRIAEVAKGAVAVHCKAGLGRTGTLIACYMMKHHGFTAREAIAWLRLCRPGSVIGHQQWFLENVQPRMHAEGEAYRRRHNITSLPVFSRGIYCSLPTPPEAPDKPSVGDDKPVSLQTILASKNTNKLDNSNALNANEADTENNVTSVIGKYRTTPTPMLPTKAVFAPKLNYMTPTSNVRNSNGTNLKPQPRINSTLKSHYAAKTSTFPPTRGANSQASKLVAGVKSSFQGKGSFHGQRANLARPALSYSHGGSPLKPFTRKAASVCKMASNETAPVSAPSNVTSLSALTENCHLNGKNRLPSEPNLKAGRVGDSKGGSNNVPARKKLLIRSNSSTRKKLPKSPPKSGLEASQELSSSDTNVTNMSADSLDAPFRFRRKRDKSTSPEPMDCIANSVITADVTPDNYEETNNSQGNKLYKIKALRKKCPAFLLKKDSVQTRSSSCSTSSVKRK</sequence>
<dbReference type="Proteomes" id="UP000837857">
    <property type="component" value="Chromosome 27"/>
</dbReference>
<dbReference type="PROSITE" id="PS00383">
    <property type="entry name" value="TYR_PHOSPHATASE_1"/>
    <property type="match status" value="1"/>
</dbReference>
<protein>
    <recommendedName>
        <fullName evidence="2">protein-tyrosine-phosphatase</fullName>
        <ecNumber evidence="2">3.1.3.48</ecNumber>
    </recommendedName>
</protein>
<evidence type="ECO:0000256" key="3">
    <source>
        <dbReference type="ARBA" id="ARBA00022801"/>
    </source>
</evidence>
<evidence type="ECO:0000259" key="6">
    <source>
        <dbReference type="PROSITE" id="PS50054"/>
    </source>
</evidence>
<dbReference type="InterPro" id="IPR029260">
    <property type="entry name" value="DSPn"/>
</dbReference>
<dbReference type="PROSITE" id="PS50056">
    <property type="entry name" value="TYR_PHOSPHATASE_2"/>
    <property type="match status" value="1"/>
</dbReference>
<dbReference type="Pfam" id="PF14671">
    <property type="entry name" value="DSPn"/>
    <property type="match status" value="1"/>
</dbReference>
<dbReference type="SUPFAM" id="SSF52799">
    <property type="entry name" value="(Phosphotyrosine protein) phosphatases II"/>
    <property type="match status" value="2"/>
</dbReference>
<dbReference type="SMART" id="SM00404">
    <property type="entry name" value="PTPc_motif"/>
    <property type="match status" value="1"/>
</dbReference>
<reference evidence="8" key="1">
    <citation type="submission" date="2022-03" db="EMBL/GenBank/DDBJ databases">
        <authorList>
            <person name="Martin H S."/>
        </authorList>
    </citation>
    <scope>NUCLEOTIDE SEQUENCE</scope>
</reference>
<dbReference type="InterPro" id="IPR029021">
    <property type="entry name" value="Prot-tyrosine_phosphatase-like"/>
</dbReference>
<feature type="non-terminal residue" evidence="8">
    <location>
        <position position="1"/>
    </location>
</feature>
<evidence type="ECO:0000256" key="4">
    <source>
        <dbReference type="ARBA" id="ARBA00022912"/>
    </source>
</evidence>
<dbReference type="InterPro" id="IPR003595">
    <property type="entry name" value="Tyr_Pase_cat"/>
</dbReference>
<feature type="domain" description="Tyrosine-protein phosphatase" evidence="6">
    <location>
        <begin position="193"/>
        <end position="351"/>
    </location>
</feature>
<dbReference type="InterPro" id="IPR016130">
    <property type="entry name" value="Tyr_Pase_AS"/>
</dbReference>
<dbReference type="EC" id="3.1.3.48" evidence="2"/>
<dbReference type="PROSITE" id="PS50054">
    <property type="entry name" value="TYR_PHOSPHATASE_DUAL"/>
    <property type="match status" value="1"/>
</dbReference>
<evidence type="ECO:0000256" key="1">
    <source>
        <dbReference type="ARBA" id="ARBA00007315"/>
    </source>
</evidence>
<feature type="compositionally biased region" description="Polar residues" evidence="5">
    <location>
        <begin position="630"/>
        <end position="644"/>
    </location>
</feature>
<name>A0ABN8IMZ7_9NEOP</name>
<dbReference type="Gene3D" id="3.90.190.10">
    <property type="entry name" value="Protein tyrosine phosphatase superfamily"/>
    <property type="match status" value="2"/>
</dbReference>